<dbReference type="Proteomes" id="UP001595912">
    <property type="component" value="Unassembled WGS sequence"/>
</dbReference>
<dbReference type="InterPro" id="IPR015943">
    <property type="entry name" value="WD40/YVTN_repeat-like_dom_sf"/>
</dbReference>
<keyword evidence="3" id="KW-1185">Reference proteome</keyword>
<dbReference type="InterPro" id="IPR011047">
    <property type="entry name" value="Quinoprotein_ADH-like_sf"/>
</dbReference>
<evidence type="ECO:0000313" key="3">
    <source>
        <dbReference type="Proteomes" id="UP001595912"/>
    </source>
</evidence>
<feature type="transmembrane region" description="Helical" evidence="1">
    <location>
        <begin position="118"/>
        <end position="136"/>
    </location>
</feature>
<accession>A0ABV9WB48</accession>
<proteinExistence type="predicted"/>
<feature type="transmembrane region" description="Helical" evidence="1">
    <location>
        <begin position="20"/>
        <end position="41"/>
    </location>
</feature>
<sequence length="540" mass="54861">MNLSRSAARPAGRFAVRPVIRGTGLVAVVAGIAAVVTGLALPWTLSGSRHPDGVTIAGIVFLGPLLSGLCVAYARTEPRRFRLTAAVAAVAGLAATLVAIGLARLVEPSAGVGLGGPVTVAGAAALTLGWLLAAIGGPGALPGSARPWLTVAATVVVLAVVAGFAVDYAREGRFVDATTAGDPPTAAGDQTWPLPYVGVQLVGVHDQLAIVRAEDGVRAVWLASGAIAWRYLRSDLPTQTAGLVDGPAGGTVVVVFGTDDGVLVTALDAGSGQVRFTARYQAGKMASVHGAGRTVVLAGSGIGAGDLLGIDATAGTLLWRWTPARNGGPCDVTDLATTAETVAVALRCRAQGVDDVAVGLTATTGAERWSWHTIQRSPTELRIYATGDGFVTVTGASPRRAVYMDADTGTVGNRHDAAGALAVPAAGGLLLYAEPSGERAHLTAVDVRTGAVKWDVGLPGLGSYQPLAATTAADKAYILWRGPDGRLRLIGARTTDGGSTEDRTIACTTRCPEVALAATTTHAVVTTREEKATELFLSVT</sequence>
<dbReference type="EMBL" id="JBHSIU010000086">
    <property type="protein sequence ID" value="MFC5005910.1"/>
    <property type="molecule type" value="Genomic_DNA"/>
</dbReference>
<dbReference type="Gene3D" id="2.130.10.10">
    <property type="entry name" value="YVTN repeat-like/Quinoprotein amine dehydrogenase"/>
    <property type="match status" value="1"/>
</dbReference>
<feature type="transmembrane region" description="Helical" evidence="1">
    <location>
        <begin position="148"/>
        <end position="166"/>
    </location>
</feature>
<keyword evidence="1" id="KW-1133">Transmembrane helix</keyword>
<gene>
    <name evidence="2" type="ORF">ACFPIJ_49820</name>
</gene>
<keyword evidence="1" id="KW-0472">Membrane</keyword>
<name>A0ABV9WB48_9ACTN</name>
<feature type="transmembrane region" description="Helical" evidence="1">
    <location>
        <begin position="86"/>
        <end position="106"/>
    </location>
</feature>
<comment type="caution">
    <text evidence="2">The sequence shown here is derived from an EMBL/GenBank/DDBJ whole genome shotgun (WGS) entry which is preliminary data.</text>
</comment>
<organism evidence="2 3">
    <name type="scientific">Dactylosporangium cerinum</name>
    <dbReference type="NCBI Taxonomy" id="1434730"/>
    <lineage>
        <taxon>Bacteria</taxon>
        <taxon>Bacillati</taxon>
        <taxon>Actinomycetota</taxon>
        <taxon>Actinomycetes</taxon>
        <taxon>Micromonosporales</taxon>
        <taxon>Micromonosporaceae</taxon>
        <taxon>Dactylosporangium</taxon>
    </lineage>
</organism>
<evidence type="ECO:0000313" key="2">
    <source>
        <dbReference type="EMBL" id="MFC5005910.1"/>
    </source>
</evidence>
<evidence type="ECO:0000256" key="1">
    <source>
        <dbReference type="SAM" id="Phobius"/>
    </source>
</evidence>
<dbReference type="RefSeq" id="WP_380126499.1">
    <property type="nucleotide sequence ID" value="NZ_JBHSIU010000086.1"/>
</dbReference>
<protein>
    <submittedName>
        <fullName evidence="2">Uncharacterized protein</fullName>
    </submittedName>
</protein>
<feature type="transmembrane region" description="Helical" evidence="1">
    <location>
        <begin position="53"/>
        <end position="74"/>
    </location>
</feature>
<dbReference type="SUPFAM" id="SSF50998">
    <property type="entry name" value="Quinoprotein alcohol dehydrogenase-like"/>
    <property type="match status" value="1"/>
</dbReference>
<keyword evidence="1" id="KW-0812">Transmembrane</keyword>
<reference evidence="3" key="1">
    <citation type="journal article" date="2019" name="Int. J. Syst. Evol. Microbiol.">
        <title>The Global Catalogue of Microorganisms (GCM) 10K type strain sequencing project: providing services to taxonomists for standard genome sequencing and annotation.</title>
        <authorList>
            <consortium name="The Broad Institute Genomics Platform"/>
            <consortium name="The Broad Institute Genome Sequencing Center for Infectious Disease"/>
            <person name="Wu L."/>
            <person name="Ma J."/>
        </authorList>
    </citation>
    <scope>NUCLEOTIDE SEQUENCE [LARGE SCALE GENOMIC DNA]</scope>
    <source>
        <strain evidence="3">CGMCC 4.7152</strain>
    </source>
</reference>